<feature type="transmembrane region" description="Helical" evidence="1">
    <location>
        <begin position="109"/>
        <end position="127"/>
    </location>
</feature>
<proteinExistence type="predicted"/>
<gene>
    <name evidence="2" type="ORF">GTP41_20095</name>
</gene>
<keyword evidence="1" id="KW-0812">Transmembrane</keyword>
<comment type="caution">
    <text evidence="2">The sequence shown here is derived from an EMBL/GenBank/DDBJ whole genome shotgun (WGS) entry which is preliminary data.</text>
</comment>
<evidence type="ECO:0000256" key="1">
    <source>
        <dbReference type="SAM" id="Phobius"/>
    </source>
</evidence>
<feature type="transmembrane region" description="Helical" evidence="1">
    <location>
        <begin position="147"/>
        <end position="167"/>
    </location>
</feature>
<evidence type="ECO:0000313" key="3">
    <source>
        <dbReference type="Proteomes" id="UP000448575"/>
    </source>
</evidence>
<accession>A0A6N9HL72</accession>
<keyword evidence="1" id="KW-0472">Membrane</keyword>
<keyword evidence="1" id="KW-1133">Transmembrane helix</keyword>
<name>A0A6N9HL72_9BURK</name>
<dbReference type="AlphaFoldDB" id="A0A6N9HL72"/>
<keyword evidence="3" id="KW-1185">Reference proteome</keyword>
<dbReference type="RefSeq" id="WP_161027354.1">
    <property type="nucleotide sequence ID" value="NZ_WWCJ01000016.1"/>
</dbReference>
<feature type="transmembrane region" description="Helical" evidence="1">
    <location>
        <begin position="202"/>
        <end position="224"/>
    </location>
</feature>
<sequence length="232" mass="25072">MAYALIAVGILVVLIAFNLDVTVGETSIVNMDMMAQRQNLLIVGCVGFLAGVVIFVGAQQQKGLDSSLGRNENLTEAIQGMGAKTLSIVDSGVSLVRESLLRGETGTQFWAKAFGGGIAAVVGAVLAHKIVRSLSAFDFIPFELEMAVLRSTWIFYVPVMLLIFVAAMKKGFPLLLKILCVELFLSIAWPLFFIALGAKWAALLYFMVEAVVCLMGIGFLRFVANKRLTATE</sequence>
<dbReference type="Proteomes" id="UP000448575">
    <property type="component" value="Unassembled WGS sequence"/>
</dbReference>
<reference evidence="2 3" key="1">
    <citation type="submission" date="2019-12" db="EMBL/GenBank/DDBJ databases">
        <title>Novel species isolated from a subtropical stream in China.</title>
        <authorList>
            <person name="Lu H."/>
        </authorList>
    </citation>
    <scope>NUCLEOTIDE SEQUENCE [LARGE SCALE GENOMIC DNA]</scope>
    <source>
        <strain evidence="2 3">DS3</strain>
    </source>
</reference>
<feature type="transmembrane region" description="Helical" evidence="1">
    <location>
        <begin position="174"/>
        <end position="196"/>
    </location>
</feature>
<evidence type="ECO:0000313" key="2">
    <source>
        <dbReference type="EMBL" id="MYN04398.1"/>
    </source>
</evidence>
<feature type="transmembrane region" description="Helical" evidence="1">
    <location>
        <begin position="40"/>
        <end position="58"/>
    </location>
</feature>
<organism evidence="2 3">
    <name type="scientific">Pseudoduganella guangdongensis</name>
    <dbReference type="NCBI Taxonomy" id="2692179"/>
    <lineage>
        <taxon>Bacteria</taxon>
        <taxon>Pseudomonadati</taxon>
        <taxon>Pseudomonadota</taxon>
        <taxon>Betaproteobacteria</taxon>
        <taxon>Burkholderiales</taxon>
        <taxon>Oxalobacteraceae</taxon>
        <taxon>Telluria group</taxon>
        <taxon>Pseudoduganella</taxon>
    </lineage>
</organism>
<protein>
    <submittedName>
        <fullName evidence="2">Uncharacterized protein</fullName>
    </submittedName>
</protein>
<dbReference type="EMBL" id="WWCJ01000016">
    <property type="protein sequence ID" value="MYN04398.1"/>
    <property type="molecule type" value="Genomic_DNA"/>
</dbReference>